<sequence length="457" mass="50874">MVHIPQCPLRCGSELPSRKTVKWEAAAYVPVHLPVLCFPQDLFFKPYRVTVQRNPSLRHTPESVSFPSTVHSEPNEPATAMGVVGHGTDRDNRMGPVSGLVDNLNLFFPGRKDKSTAPIALVRKGEEGVCSGGWNCLSQGQQVGILFSAILFSVSLILAMAYYCHNRKNQGWTDDDENIIPMRPIQRKRSDDKMRRSRSIVSRHTSYSLPTIPGVQPPQYNAIVPLRQPTVYSYIQGQNPILLPAPPIHALQPALGPVQSNQGTAVRAMQGQPNYRPIQLQVGLPMPRQTWYEAQYHECGKSPGYTSLAQRFLQLCRMPYGRAETISSSRPQSRSNLTERRQSQESRFSAVSAEAAPEGHRNEGRPTDDCAVTASPQSHIATVYSDDFLLPHHPEQAGESTRSDADAREFRPVQGQFKSRFDRTTAVARPSTILGLRHSTPSVKWTRNSPTPQQPEA</sequence>
<dbReference type="AlphaFoldDB" id="A0A3N2PTY9"/>
<dbReference type="RefSeq" id="XP_028465747.1">
    <property type="nucleotide sequence ID" value="XM_028607033.1"/>
</dbReference>
<feature type="compositionally biased region" description="Basic and acidic residues" evidence="1">
    <location>
        <begin position="357"/>
        <end position="368"/>
    </location>
</feature>
<feature type="compositionally biased region" description="Polar residues" evidence="1">
    <location>
        <begin position="439"/>
        <end position="457"/>
    </location>
</feature>
<feature type="compositionally biased region" description="Basic and acidic residues" evidence="1">
    <location>
        <begin position="391"/>
        <end position="411"/>
    </location>
</feature>
<keyword evidence="3" id="KW-1185">Reference proteome</keyword>
<evidence type="ECO:0000313" key="3">
    <source>
        <dbReference type="Proteomes" id="UP000272025"/>
    </source>
</evidence>
<evidence type="ECO:0000256" key="1">
    <source>
        <dbReference type="SAM" id="MobiDB-lite"/>
    </source>
</evidence>
<organism evidence="2 3">
    <name type="scientific">Sodiomyces alkalinus (strain CBS 110278 / VKM F-3762 / F11)</name>
    <name type="common">Alkaliphilic filamentous fungus</name>
    <dbReference type="NCBI Taxonomy" id="1314773"/>
    <lineage>
        <taxon>Eukaryota</taxon>
        <taxon>Fungi</taxon>
        <taxon>Dikarya</taxon>
        <taxon>Ascomycota</taxon>
        <taxon>Pezizomycotina</taxon>
        <taxon>Sordariomycetes</taxon>
        <taxon>Hypocreomycetidae</taxon>
        <taxon>Glomerellales</taxon>
        <taxon>Plectosphaerellaceae</taxon>
        <taxon>Sodiomyces</taxon>
    </lineage>
</organism>
<proteinExistence type="predicted"/>
<feature type="compositionally biased region" description="Polar residues" evidence="1">
    <location>
        <begin position="58"/>
        <end position="72"/>
    </location>
</feature>
<feature type="region of interest" description="Disordered" evidence="1">
    <location>
        <begin position="58"/>
        <end position="89"/>
    </location>
</feature>
<feature type="compositionally biased region" description="Polar residues" evidence="1">
    <location>
        <begin position="325"/>
        <end position="336"/>
    </location>
</feature>
<feature type="region of interest" description="Disordered" evidence="1">
    <location>
        <begin position="391"/>
        <end position="457"/>
    </location>
</feature>
<dbReference type="EMBL" id="ML119056">
    <property type="protein sequence ID" value="ROT37941.1"/>
    <property type="molecule type" value="Genomic_DNA"/>
</dbReference>
<protein>
    <submittedName>
        <fullName evidence="2">Uncharacterized protein</fullName>
    </submittedName>
</protein>
<reference evidence="2 3" key="1">
    <citation type="journal article" date="2018" name="Mol. Ecol.">
        <title>The obligate alkalophilic soda-lake fungus Sodiomyces alkalinus has shifted to a protein diet.</title>
        <authorList>
            <person name="Grum-Grzhimaylo A.A."/>
            <person name="Falkoski D.L."/>
            <person name="van den Heuvel J."/>
            <person name="Valero-Jimenez C.A."/>
            <person name="Min B."/>
            <person name="Choi I.G."/>
            <person name="Lipzen A."/>
            <person name="Daum C.G."/>
            <person name="Aanen D.K."/>
            <person name="Tsang A."/>
            <person name="Henrissat B."/>
            <person name="Bilanenko E.N."/>
            <person name="de Vries R.P."/>
            <person name="van Kan J.A.L."/>
            <person name="Grigoriev I.V."/>
            <person name="Debets A.J.M."/>
        </authorList>
    </citation>
    <scope>NUCLEOTIDE SEQUENCE [LARGE SCALE GENOMIC DNA]</scope>
    <source>
        <strain evidence="2 3">F11</strain>
    </source>
</reference>
<dbReference type="Proteomes" id="UP000272025">
    <property type="component" value="Unassembled WGS sequence"/>
</dbReference>
<evidence type="ECO:0000313" key="2">
    <source>
        <dbReference type="EMBL" id="ROT37941.1"/>
    </source>
</evidence>
<dbReference type="GeneID" id="39575511"/>
<name>A0A3N2PTY9_SODAK</name>
<gene>
    <name evidence="2" type="ORF">SODALDRAFT_177869</name>
</gene>
<accession>A0A3N2PTY9</accession>
<feature type="region of interest" description="Disordered" evidence="1">
    <location>
        <begin position="324"/>
        <end position="374"/>
    </location>
</feature>